<protein>
    <recommendedName>
        <fullName evidence="2">N-acetyltransferase domain-containing protein</fullName>
    </recommendedName>
</protein>
<dbReference type="SUPFAM" id="SSF82199">
    <property type="entry name" value="SET domain"/>
    <property type="match status" value="1"/>
</dbReference>
<comment type="caution">
    <text evidence="3">The sequence shown here is derived from an EMBL/GenBank/DDBJ whole genome shotgun (WGS) entry which is preliminary data.</text>
</comment>
<gene>
    <name evidence="3" type="ORF">AB1Y20_022227</name>
</gene>
<evidence type="ECO:0000259" key="2">
    <source>
        <dbReference type="PROSITE" id="PS51186"/>
    </source>
</evidence>
<feature type="region of interest" description="Disordered" evidence="1">
    <location>
        <begin position="1"/>
        <end position="66"/>
    </location>
</feature>
<keyword evidence="4" id="KW-1185">Reference proteome</keyword>
<feature type="domain" description="N-acetyltransferase" evidence="2">
    <location>
        <begin position="79"/>
        <end position="245"/>
    </location>
</feature>
<feature type="compositionally biased region" description="Basic and acidic residues" evidence="1">
    <location>
        <begin position="9"/>
        <end position="33"/>
    </location>
</feature>
<accession>A0AB34JGA4</accession>
<dbReference type="PROSITE" id="PS51186">
    <property type="entry name" value="GNAT"/>
    <property type="match status" value="1"/>
</dbReference>
<reference evidence="3 4" key="1">
    <citation type="journal article" date="2024" name="Science">
        <title>Giant polyketide synthase enzymes in the biosynthesis of giant marine polyether toxins.</title>
        <authorList>
            <person name="Fallon T.R."/>
            <person name="Shende V.V."/>
            <person name="Wierzbicki I.H."/>
            <person name="Pendleton A.L."/>
            <person name="Watervoot N.F."/>
            <person name="Auber R.P."/>
            <person name="Gonzalez D.J."/>
            <person name="Wisecaver J.H."/>
            <person name="Moore B.S."/>
        </authorList>
    </citation>
    <scope>NUCLEOTIDE SEQUENCE [LARGE SCALE GENOMIC DNA]</scope>
    <source>
        <strain evidence="3 4">12B1</strain>
    </source>
</reference>
<name>A0AB34JGA4_PRYPA</name>
<dbReference type="InterPro" id="IPR000182">
    <property type="entry name" value="GNAT_dom"/>
</dbReference>
<organism evidence="3 4">
    <name type="scientific">Prymnesium parvum</name>
    <name type="common">Toxic golden alga</name>
    <dbReference type="NCBI Taxonomy" id="97485"/>
    <lineage>
        <taxon>Eukaryota</taxon>
        <taxon>Haptista</taxon>
        <taxon>Haptophyta</taxon>
        <taxon>Prymnesiophyceae</taxon>
        <taxon>Prymnesiales</taxon>
        <taxon>Prymnesiaceae</taxon>
        <taxon>Prymnesium</taxon>
    </lineage>
</organism>
<proteinExistence type="predicted"/>
<dbReference type="GO" id="GO:0016747">
    <property type="term" value="F:acyltransferase activity, transferring groups other than amino-acyl groups"/>
    <property type="evidence" value="ECO:0007669"/>
    <property type="project" value="InterPro"/>
</dbReference>
<dbReference type="InterPro" id="IPR046341">
    <property type="entry name" value="SET_dom_sf"/>
</dbReference>
<dbReference type="AlphaFoldDB" id="A0AB34JGA4"/>
<evidence type="ECO:0000256" key="1">
    <source>
        <dbReference type="SAM" id="MobiDB-lite"/>
    </source>
</evidence>
<sequence>MSGSFIPEGRAKRERSVVSYLEPRESDIFREPPDTPGAPPPPKRAKREKEPAEAVDEGEKERRRSGRVVVKEEAIDAVVCVSTEVTGAPELRYAIGGADLGGQEARSILGEVETDEGLLQLTSQFRSCRRVLLWQRGKMVAAAIIELHAREKVLEIPILATRKDLRQQGFGSVMLGLLMEVARRGLDAVHVVVSATKEARRFWLRQGFHTSSQCSPVVAAAMRALSQKSGRFGFFKTTLMARQLPAEAAIPGALVSQALARQKERWAPASKGFAAEKAAEKAGYEEVRCSFTQTASGRADLVFTPEEQRGVEVRYERLQAFIKPAEAEGPERWGVRCTSHIKEGAVVLELCGQWLDDLQYESLPAEEREKLVSFDESTRQRKREHGDPCIWLDMRHAANLGRLVSECNEAANLELSAWPPAGGALLPRRLFLVAKHEIAASTELAPPLFGRRAAAAAAAAAVVTPAKPPPLAVGSVVEVEQAELALCGARYSAVVLRTINEGKDKRWEVRRLLPLASHASSCRHPHPLTNHSRFVAHPRCTSGPVKFFSLYEPSPSTLLLTETLALAHLRPPPPPPPDGFHRTLLPGDCVELRLEDGWWPAQLVAANGNDFQVCSSINRSVFAAVSCTVQPARLRPAWKWAGLEAGGGWSFSTKLNGVVNLDATGRCVRRARGLVPMSGV</sequence>
<dbReference type="Gene3D" id="2.170.270.10">
    <property type="entry name" value="SET domain"/>
    <property type="match status" value="1"/>
</dbReference>
<dbReference type="Pfam" id="PF23209">
    <property type="entry name" value="IDM1_C"/>
    <property type="match status" value="1"/>
</dbReference>
<evidence type="ECO:0000313" key="4">
    <source>
        <dbReference type="Proteomes" id="UP001515480"/>
    </source>
</evidence>
<evidence type="ECO:0000313" key="3">
    <source>
        <dbReference type="EMBL" id="KAL1520655.1"/>
    </source>
</evidence>
<dbReference type="InterPro" id="IPR056511">
    <property type="entry name" value="IDM1_C"/>
</dbReference>
<feature type="compositionally biased region" description="Basic and acidic residues" evidence="1">
    <location>
        <begin position="47"/>
        <end position="62"/>
    </location>
</feature>
<dbReference type="Gene3D" id="3.40.630.30">
    <property type="match status" value="1"/>
</dbReference>
<dbReference type="InterPro" id="IPR016181">
    <property type="entry name" value="Acyl_CoA_acyltransferase"/>
</dbReference>
<dbReference type="Proteomes" id="UP001515480">
    <property type="component" value="Unassembled WGS sequence"/>
</dbReference>
<dbReference type="EMBL" id="JBGBPQ010000008">
    <property type="protein sequence ID" value="KAL1520655.1"/>
    <property type="molecule type" value="Genomic_DNA"/>
</dbReference>
<dbReference type="SUPFAM" id="SSF55729">
    <property type="entry name" value="Acyl-CoA N-acyltransferases (Nat)"/>
    <property type="match status" value="1"/>
</dbReference>